<comment type="function">
    <text evidence="1 6">May protect the nitrogenase Fe-Mo protein from oxidative damage.</text>
</comment>
<dbReference type="AlphaFoldDB" id="A0A450THT1"/>
<reference evidence="7" key="1">
    <citation type="submission" date="2019-02" db="EMBL/GenBank/DDBJ databases">
        <authorList>
            <person name="Gruber-Vodicka R. H."/>
            <person name="Seah K. B. B."/>
        </authorList>
    </citation>
    <scope>NUCLEOTIDE SEQUENCE</scope>
    <source>
        <strain evidence="7">BECK_BZ131</strain>
    </source>
</reference>
<dbReference type="Pfam" id="PF03206">
    <property type="entry name" value="NifW"/>
    <property type="match status" value="1"/>
</dbReference>
<dbReference type="InterPro" id="IPR004893">
    <property type="entry name" value="NifW"/>
</dbReference>
<comment type="similarity">
    <text evidence="2 6">Belongs to the NifW family.</text>
</comment>
<sequence length="114" mass="13440">MRNDELEREMQELESTEEFLDYFGISHDRAVVQVNRLHILQRFHDYIRDTEKMPRDQDARKKVYAGLLECAYRDFVQSDARTEKVFKVFHRENSVGTHIPLSAIGYTTSNASEV</sequence>
<protein>
    <recommendedName>
        <fullName evidence="4 6">Nitrogenase-stabilizing/protective protein NifW</fullName>
    </recommendedName>
</protein>
<keyword evidence="5 6" id="KW-0535">Nitrogen fixation</keyword>
<evidence type="ECO:0000256" key="4">
    <source>
        <dbReference type="ARBA" id="ARBA00016274"/>
    </source>
</evidence>
<evidence type="ECO:0000256" key="2">
    <source>
        <dbReference type="ARBA" id="ARBA00008351"/>
    </source>
</evidence>
<accession>A0A450THT1</accession>
<evidence type="ECO:0000313" key="7">
    <source>
        <dbReference type="EMBL" id="VFJ66743.1"/>
    </source>
</evidence>
<name>A0A450THT1_9GAMM</name>
<proteinExistence type="inferred from homology"/>
<organism evidence="7">
    <name type="scientific">Candidatus Kentrum sp. FW</name>
    <dbReference type="NCBI Taxonomy" id="2126338"/>
    <lineage>
        <taxon>Bacteria</taxon>
        <taxon>Pseudomonadati</taxon>
        <taxon>Pseudomonadota</taxon>
        <taxon>Gammaproteobacteria</taxon>
        <taxon>Candidatus Kentrum</taxon>
    </lineage>
</organism>
<dbReference type="HAMAP" id="MF_00529">
    <property type="entry name" value="NifW"/>
    <property type="match status" value="1"/>
</dbReference>
<comment type="subunit">
    <text evidence="3 6">Homotrimer; associates with NifD.</text>
</comment>
<evidence type="ECO:0000256" key="1">
    <source>
        <dbReference type="ARBA" id="ARBA00002247"/>
    </source>
</evidence>
<dbReference type="EMBL" id="CAADFE010000010">
    <property type="protein sequence ID" value="VFJ66743.1"/>
    <property type="molecule type" value="Genomic_DNA"/>
</dbReference>
<evidence type="ECO:0000256" key="3">
    <source>
        <dbReference type="ARBA" id="ARBA00011284"/>
    </source>
</evidence>
<evidence type="ECO:0000256" key="5">
    <source>
        <dbReference type="ARBA" id="ARBA00023231"/>
    </source>
</evidence>
<evidence type="ECO:0000256" key="6">
    <source>
        <dbReference type="HAMAP-Rule" id="MF_00529"/>
    </source>
</evidence>
<gene>
    <name evidence="6" type="primary">nifW</name>
    <name evidence="7" type="ORF">BECKFW1821C_GA0114237_101062</name>
</gene>
<dbReference type="GO" id="GO:0009399">
    <property type="term" value="P:nitrogen fixation"/>
    <property type="evidence" value="ECO:0007669"/>
    <property type="project" value="UniProtKB-UniRule"/>
</dbReference>